<dbReference type="PANTHER" id="PTHR45939">
    <property type="entry name" value="PEROXISOMAL MEMBRANE PROTEIN PMP34-RELATED"/>
    <property type="match status" value="1"/>
</dbReference>
<keyword evidence="4 9" id="KW-0812">Transmembrane</keyword>
<keyword evidence="12" id="KW-1185">Reference proteome</keyword>
<evidence type="ECO:0000256" key="7">
    <source>
        <dbReference type="ARBA" id="ARBA00023128"/>
    </source>
</evidence>
<evidence type="ECO:0000256" key="5">
    <source>
        <dbReference type="ARBA" id="ARBA00022737"/>
    </source>
</evidence>
<organism evidence="11 12">
    <name type="scientific">Smittium angustum</name>
    <dbReference type="NCBI Taxonomy" id="133377"/>
    <lineage>
        <taxon>Eukaryota</taxon>
        <taxon>Fungi</taxon>
        <taxon>Fungi incertae sedis</taxon>
        <taxon>Zoopagomycota</taxon>
        <taxon>Kickxellomycotina</taxon>
        <taxon>Harpellomycetes</taxon>
        <taxon>Harpellales</taxon>
        <taxon>Legeriomycetaceae</taxon>
        <taxon>Smittium</taxon>
    </lineage>
</organism>
<proteinExistence type="inferred from homology"/>
<keyword evidence="5" id="KW-0677">Repeat</keyword>
<comment type="subcellular location">
    <subcellularLocation>
        <location evidence="1">Mitochondrion membrane</location>
        <topology evidence="1">Multi-pass membrane protein</topology>
    </subcellularLocation>
</comment>
<keyword evidence="3 10" id="KW-0813">Transport</keyword>
<evidence type="ECO:0000256" key="4">
    <source>
        <dbReference type="ARBA" id="ARBA00022692"/>
    </source>
</evidence>
<accession>A0A2U1JCB0</accession>
<dbReference type="Proteomes" id="UP000245591">
    <property type="component" value="Unassembled WGS sequence"/>
</dbReference>
<dbReference type="PANTHER" id="PTHR45939:SF1">
    <property type="entry name" value="MITOCHONDRIAL THIAMINE PYROPHOSPHATE CARRIER 1-RELATED"/>
    <property type="match status" value="1"/>
</dbReference>
<protein>
    <submittedName>
        <fullName evidence="11">Uncharacterized protein</fullName>
    </submittedName>
</protein>
<evidence type="ECO:0000256" key="3">
    <source>
        <dbReference type="ARBA" id="ARBA00022448"/>
    </source>
</evidence>
<evidence type="ECO:0000313" key="11">
    <source>
        <dbReference type="EMBL" id="PWA02731.1"/>
    </source>
</evidence>
<evidence type="ECO:0000256" key="6">
    <source>
        <dbReference type="ARBA" id="ARBA00022989"/>
    </source>
</evidence>
<dbReference type="InterPro" id="IPR023395">
    <property type="entry name" value="MCP_dom_sf"/>
</dbReference>
<keyword evidence="8 9" id="KW-0472">Membrane</keyword>
<sequence length="325" mass="36210">MNGDKVLITPSIEAFSGSLSSVLALTIIYPLDTVKIRIQVQNVHDKKGFDSLLDAFKKIISVEGPAGFYKGLSSNLINQGLNGYIYFYFYSYLRNMGRNLLKIPINVPISTPVELFIGAASGVLCQLVTLPLSVIATRQQTSSRDIPRPWSVIVRYIIRNDGFTGLWKGFGPAMILCSNPAITYSLFEHMKTMIINRKVRSGVFRDYSSGFLSSGEAFVIGALSKIVATVVTYPYISAKTRLMWTPTEEEIEAHGDDVIYTGTLDVLRKLFRLHGIGGWYKGMQIQIIKAFITQALVLMFKENITRYIAKVLSIAKAISVARKLQ</sequence>
<dbReference type="SUPFAM" id="SSF103506">
    <property type="entry name" value="Mitochondrial carrier"/>
    <property type="match status" value="1"/>
</dbReference>
<comment type="similarity">
    <text evidence="2 10">Belongs to the mitochondrial carrier (TC 2.A.29) family.</text>
</comment>
<name>A0A2U1JCB0_SMIAN</name>
<dbReference type="Gene3D" id="1.50.40.10">
    <property type="entry name" value="Mitochondrial carrier domain"/>
    <property type="match status" value="1"/>
</dbReference>
<gene>
    <name evidence="11" type="ORF">BB558_001121</name>
</gene>
<dbReference type="InterPro" id="IPR052217">
    <property type="entry name" value="Mito/Peroxisomal_Carrier"/>
</dbReference>
<evidence type="ECO:0000256" key="9">
    <source>
        <dbReference type="PROSITE-ProRule" id="PRU00282"/>
    </source>
</evidence>
<dbReference type="AlphaFoldDB" id="A0A2U1JCB0"/>
<reference evidence="11 12" key="1">
    <citation type="journal article" date="2018" name="MBio">
        <title>Comparative Genomics Reveals the Core Gene Toolbox for the Fungus-Insect Symbiosis.</title>
        <authorList>
            <person name="Wang Y."/>
            <person name="Stata M."/>
            <person name="Wang W."/>
            <person name="Stajich J.E."/>
            <person name="White M.M."/>
            <person name="Moncalvo J.M."/>
        </authorList>
    </citation>
    <scope>NUCLEOTIDE SEQUENCE [LARGE SCALE GENOMIC DNA]</scope>
    <source>
        <strain evidence="11 12">AUS-126-30</strain>
    </source>
</reference>
<dbReference type="GO" id="GO:0015217">
    <property type="term" value="F:ADP transmembrane transporter activity"/>
    <property type="evidence" value="ECO:0007669"/>
    <property type="project" value="TreeGrafter"/>
</dbReference>
<evidence type="ECO:0000256" key="8">
    <source>
        <dbReference type="ARBA" id="ARBA00023136"/>
    </source>
</evidence>
<evidence type="ECO:0000313" key="12">
    <source>
        <dbReference type="Proteomes" id="UP000245591"/>
    </source>
</evidence>
<dbReference type="PRINTS" id="PR00926">
    <property type="entry name" value="MITOCARRIER"/>
</dbReference>
<dbReference type="Pfam" id="PF00153">
    <property type="entry name" value="Mito_carr"/>
    <property type="match status" value="3"/>
</dbReference>
<evidence type="ECO:0000256" key="1">
    <source>
        <dbReference type="ARBA" id="ARBA00004225"/>
    </source>
</evidence>
<dbReference type="EMBL" id="MBFU01000059">
    <property type="protein sequence ID" value="PWA02731.1"/>
    <property type="molecule type" value="Genomic_DNA"/>
</dbReference>
<feature type="repeat" description="Solcar" evidence="9">
    <location>
        <begin position="212"/>
        <end position="307"/>
    </location>
</feature>
<dbReference type="InterPro" id="IPR002067">
    <property type="entry name" value="MCP"/>
</dbReference>
<dbReference type="PROSITE" id="PS50920">
    <property type="entry name" value="SOLCAR"/>
    <property type="match status" value="3"/>
</dbReference>
<keyword evidence="7" id="KW-0496">Mitochondrion</keyword>
<feature type="repeat" description="Solcar" evidence="9">
    <location>
        <begin position="109"/>
        <end position="193"/>
    </location>
</feature>
<dbReference type="InterPro" id="IPR018108">
    <property type="entry name" value="MCP_transmembrane"/>
</dbReference>
<evidence type="ECO:0000256" key="2">
    <source>
        <dbReference type="ARBA" id="ARBA00006375"/>
    </source>
</evidence>
<keyword evidence="6" id="KW-1133">Transmembrane helix</keyword>
<evidence type="ECO:0000256" key="10">
    <source>
        <dbReference type="RuleBase" id="RU000488"/>
    </source>
</evidence>
<dbReference type="GO" id="GO:0031966">
    <property type="term" value="C:mitochondrial membrane"/>
    <property type="evidence" value="ECO:0007669"/>
    <property type="project" value="UniProtKB-SubCell"/>
</dbReference>
<comment type="caution">
    <text evidence="11">The sequence shown here is derived from an EMBL/GenBank/DDBJ whole genome shotgun (WGS) entry which is preliminary data.</text>
</comment>
<feature type="repeat" description="Solcar" evidence="9">
    <location>
        <begin position="8"/>
        <end position="96"/>
    </location>
</feature>